<evidence type="ECO:0000256" key="1">
    <source>
        <dbReference type="PIRNR" id="PIRNR012702"/>
    </source>
</evidence>
<comment type="function">
    <text evidence="1">Involved in peptidolytic degradation of cyclic heptapeptide hepatotoxin microcystin (MC).</text>
</comment>
<feature type="domain" description="Microcystin LR degradation protein MlrC C-terminal" evidence="2">
    <location>
        <begin position="344"/>
        <end position="502"/>
    </location>
</feature>
<accession>A0A4P8XUZ9</accession>
<comment type="similarity">
    <text evidence="1">Belongs to the peptidase M81 family.</text>
</comment>
<feature type="domain" description="Microcystin LR degradation protein MlrC N-terminal" evidence="3">
    <location>
        <begin position="47"/>
        <end position="314"/>
    </location>
</feature>
<dbReference type="NCBIfam" id="NF041767">
    <property type="entry name" value="micro_ase_MlrC"/>
    <property type="match status" value="1"/>
</dbReference>
<proteinExistence type="inferred from homology"/>
<dbReference type="Pfam" id="PF07364">
    <property type="entry name" value="DUF1485"/>
    <property type="match status" value="1"/>
</dbReference>
<evidence type="ECO:0000313" key="4">
    <source>
        <dbReference type="EMBL" id="QCT05770.1"/>
    </source>
</evidence>
<dbReference type="GO" id="GO:0008237">
    <property type="term" value="F:metallopeptidase activity"/>
    <property type="evidence" value="ECO:0007669"/>
    <property type="project" value="UniProtKB-KW"/>
</dbReference>
<keyword evidence="1" id="KW-0482">Metalloprotease</keyword>
<dbReference type="Pfam" id="PF07171">
    <property type="entry name" value="MlrC_C"/>
    <property type="match status" value="1"/>
</dbReference>
<dbReference type="EMBL" id="MK758111">
    <property type="protein sequence ID" value="QCT05770.1"/>
    <property type="molecule type" value="Genomic_DNA"/>
</dbReference>
<dbReference type="PIRSF" id="PIRSF012702">
    <property type="entry name" value="UCP012702"/>
    <property type="match status" value="1"/>
</dbReference>
<name>A0A4P8XUZ9_9SPHN</name>
<dbReference type="AlphaFoldDB" id="A0A4P8XUZ9"/>
<keyword evidence="1" id="KW-0378">Hydrolase</keyword>
<dbReference type="InterPro" id="IPR015995">
    <property type="entry name" value="MlrC_N"/>
</dbReference>
<dbReference type="InterPro" id="IPR009197">
    <property type="entry name" value="MlrC"/>
</dbReference>
<comment type="cofactor">
    <cofactor evidence="1">
        <name>Zn(2+)</name>
        <dbReference type="ChEBI" id="CHEBI:29105"/>
    </cofactor>
    <text evidence="1">Binds 1 zinc ion per subunit.</text>
</comment>
<dbReference type="InterPro" id="IPR010799">
    <property type="entry name" value="MlrC_C"/>
</dbReference>
<protein>
    <recommendedName>
        <fullName evidence="1">Microcystinase C</fullName>
        <shortName evidence="1">MlrC</shortName>
    </recommendedName>
</protein>
<organism evidence="4">
    <name type="scientific">Sphingopyxis sp. X20</name>
    <dbReference type="NCBI Taxonomy" id="1572319"/>
    <lineage>
        <taxon>Bacteria</taxon>
        <taxon>Pseudomonadati</taxon>
        <taxon>Pseudomonadota</taxon>
        <taxon>Alphaproteobacteria</taxon>
        <taxon>Sphingomonadales</taxon>
        <taxon>Sphingomonadaceae</taxon>
        <taxon>Sphingopyxis</taxon>
    </lineage>
</organism>
<reference evidence="4" key="1">
    <citation type="journal article" date="2019" name="Toxins">
        <title>Isolation of a Novel Microcystin-Degrading Bacterium and the Evolutionary Origin of mlr Gene Cluster.</title>
        <authorList>
            <person name="Qin L."/>
            <person name="Zhang X."/>
            <person name="Chen X."/>
            <person name="Wang K."/>
            <person name="Shen Y."/>
            <person name="Li D."/>
        </authorList>
    </citation>
    <scope>NUCLEOTIDE SEQUENCE</scope>
    <source>
        <strain evidence="4">X20</strain>
    </source>
</reference>
<dbReference type="GO" id="GO:0006508">
    <property type="term" value="P:proteolysis"/>
    <property type="evidence" value="ECO:0007669"/>
    <property type="project" value="UniProtKB-KW"/>
</dbReference>
<keyword evidence="1" id="KW-0645">Protease</keyword>
<sequence>MEMQRLAANNIKPKTRVMLDRRTLMGGILSMAGSKATGATLLGRGLRVFVATFGTETNSFSPLPTGLDAFRATMLWRPGEHPDFATEATGPLWAARERAREGRYEVIEGTCAFAMPGGPVSAQAYQLLRDEILDQLRRAMPVDIVAFGLHGAMLAFGEDECEADLLERARAIVGPDVALGAELDLHAHLSPRMVRAADVIVAFKYYPHTDYVERARDLLDLLERVRAGEIRPTSSLFDCRMVGGLTTQSSPMKDLVAELIERERRGEVLSGSLIQGFRAGDVARMGSKVLIYTNNDQPTAASIAQDFARRYQAMAPIMKGNGPERSFAADIELAKAATAFPVILVDSSDNPGGGASGDNMALARAMLDNALIPACIGPIWDPLAVGLAFEAGLGADFSLRVGGKVGEASGLPLDVRGKITGLAKNVTQNLQGSRPPLGRVVCISTGGLDIIVSEIRDQCYGPEMFRAVGVEPAKKRYVAVKSSEQWRIGFGDMGRSVIYVASSQQSSIRHYHKRSRPMWPFEPVDFSA</sequence>
<gene>
    <name evidence="4" type="primary">mlrC</name>
</gene>
<evidence type="ECO:0000259" key="3">
    <source>
        <dbReference type="Pfam" id="PF07364"/>
    </source>
</evidence>
<evidence type="ECO:0000259" key="2">
    <source>
        <dbReference type="Pfam" id="PF07171"/>
    </source>
</evidence>
<dbReference type="GO" id="GO:0046872">
    <property type="term" value="F:metal ion binding"/>
    <property type="evidence" value="ECO:0007669"/>
    <property type="project" value="UniProtKB-KW"/>
</dbReference>
<keyword evidence="1" id="KW-0479">Metal-binding</keyword>